<organism evidence="8 9">
    <name type="scientific">Hydrogenothermus marinus</name>
    <dbReference type="NCBI Taxonomy" id="133270"/>
    <lineage>
        <taxon>Bacteria</taxon>
        <taxon>Pseudomonadati</taxon>
        <taxon>Aquificota</taxon>
        <taxon>Aquificia</taxon>
        <taxon>Aquificales</taxon>
        <taxon>Hydrogenothermaceae</taxon>
        <taxon>Hydrogenothermus</taxon>
    </lineage>
</organism>
<evidence type="ECO:0000256" key="2">
    <source>
        <dbReference type="ARBA" id="ARBA00022730"/>
    </source>
</evidence>
<dbReference type="InterPro" id="IPR001787">
    <property type="entry name" value="Ribosomal_bL21"/>
</dbReference>
<evidence type="ECO:0000256" key="7">
    <source>
        <dbReference type="RuleBase" id="RU000562"/>
    </source>
</evidence>
<keyword evidence="5 6" id="KW-0687">Ribonucleoprotein</keyword>
<dbReference type="SUPFAM" id="SSF141091">
    <property type="entry name" value="L21p-like"/>
    <property type="match status" value="1"/>
</dbReference>
<comment type="subunit">
    <text evidence="6">Part of the 50S ribosomal subunit. Contacts protein L20.</text>
</comment>
<dbReference type="GO" id="GO:0006412">
    <property type="term" value="P:translation"/>
    <property type="evidence" value="ECO:0007669"/>
    <property type="project" value="UniProtKB-UniRule"/>
</dbReference>
<keyword evidence="4 6" id="KW-0689">Ribosomal protein</keyword>
<gene>
    <name evidence="6" type="primary">rplU</name>
    <name evidence="8" type="ORF">CLV39_1558</name>
</gene>
<dbReference type="GO" id="GO:0019843">
    <property type="term" value="F:rRNA binding"/>
    <property type="evidence" value="ECO:0007669"/>
    <property type="project" value="UniProtKB-UniRule"/>
</dbReference>
<dbReference type="PANTHER" id="PTHR21349:SF0">
    <property type="entry name" value="LARGE RIBOSOMAL SUBUNIT PROTEIN BL21M"/>
    <property type="match status" value="1"/>
</dbReference>
<sequence>MYAVIKTGGKQYRVEPESIIRVEKLNANEGETVEIPAILVRDDNGNIKTEGKVKAEVVKHGKHKKVIVFKFKRKKNYKRWNGHRQPFTELKITEIS</sequence>
<dbReference type="RefSeq" id="WP_121923658.1">
    <property type="nucleotide sequence ID" value="NZ_REFO01000015.1"/>
</dbReference>
<reference evidence="8 9" key="1">
    <citation type="submission" date="2018-10" db="EMBL/GenBank/DDBJ databases">
        <title>Genomic Encyclopedia of Archaeal and Bacterial Type Strains, Phase II (KMG-II): from individual species to whole genera.</title>
        <authorList>
            <person name="Goeker M."/>
        </authorList>
    </citation>
    <scope>NUCLEOTIDE SEQUENCE [LARGE SCALE GENOMIC DNA]</scope>
    <source>
        <strain evidence="8 9">VM1</strain>
    </source>
</reference>
<dbReference type="PANTHER" id="PTHR21349">
    <property type="entry name" value="50S RIBOSOMAL PROTEIN L21"/>
    <property type="match status" value="1"/>
</dbReference>
<protein>
    <recommendedName>
        <fullName evidence="6">Large ribosomal subunit protein bL21</fullName>
    </recommendedName>
</protein>
<dbReference type="GO" id="GO:0003735">
    <property type="term" value="F:structural constituent of ribosome"/>
    <property type="evidence" value="ECO:0007669"/>
    <property type="project" value="InterPro"/>
</dbReference>
<dbReference type="Proteomes" id="UP000280842">
    <property type="component" value="Unassembled WGS sequence"/>
</dbReference>
<evidence type="ECO:0000256" key="6">
    <source>
        <dbReference type="HAMAP-Rule" id="MF_01363"/>
    </source>
</evidence>
<keyword evidence="9" id="KW-1185">Reference proteome</keyword>
<dbReference type="AlphaFoldDB" id="A0A3M0B7K2"/>
<comment type="similarity">
    <text evidence="1 6 7">Belongs to the bacterial ribosomal protein bL21 family.</text>
</comment>
<comment type="caution">
    <text evidence="8">The sequence shown here is derived from an EMBL/GenBank/DDBJ whole genome shotgun (WGS) entry which is preliminary data.</text>
</comment>
<dbReference type="InterPro" id="IPR028909">
    <property type="entry name" value="bL21-like"/>
</dbReference>
<dbReference type="OrthoDB" id="9813334at2"/>
<dbReference type="NCBIfam" id="TIGR00061">
    <property type="entry name" value="L21"/>
    <property type="match status" value="1"/>
</dbReference>
<keyword evidence="2 6" id="KW-0699">rRNA-binding</keyword>
<evidence type="ECO:0000256" key="1">
    <source>
        <dbReference type="ARBA" id="ARBA00008563"/>
    </source>
</evidence>
<dbReference type="HAMAP" id="MF_01363">
    <property type="entry name" value="Ribosomal_bL21"/>
    <property type="match status" value="1"/>
</dbReference>
<dbReference type="Pfam" id="PF00829">
    <property type="entry name" value="Ribosomal_L21p"/>
    <property type="match status" value="1"/>
</dbReference>
<evidence type="ECO:0000256" key="3">
    <source>
        <dbReference type="ARBA" id="ARBA00022884"/>
    </source>
</evidence>
<dbReference type="EMBL" id="REFO01000015">
    <property type="protein sequence ID" value="RMA93077.1"/>
    <property type="molecule type" value="Genomic_DNA"/>
</dbReference>
<dbReference type="InterPro" id="IPR036164">
    <property type="entry name" value="bL21-like_sf"/>
</dbReference>
<dbReference type="InterPro" id="IPR018258">
    <property type="entry name" value="Ribosomal_bL21_CS"/>
</dbReference>
<evidence type="ECO:0000313" key="8">
    <source>
        <dbReference type="EMBL" id="RMA93077.1"/>
    </source>
</evidence>
<proteinExistence type="inferred from homology"/>
<keyword evidence="3 6" id="KW-0694">RNA-binding</keyword>
<dbReference type="GO" id="GO:1990904">
    <property type="term" value="C:ribonucleoprotein complex"/>
    <property type="evidence" value="ECO:0007669"/>
    <property type="project" value="UniProtKB-KW"/>
</dbReference>
<dbReference type="GO" id="GO:0005840">
    <property type="term" value="C:ribosome"/>
    <property type="evidence" value="ECO:0007669"/>
    <property type="project" value="UniProtKB-KW"/>
</dbReference>
<dbReference type="GO" id="GO:0005737">
    <property type="term" value="C:cytoplasm"/>
    <property type="evidence" value="ECO:0007669"/>
    <property type="project" value="UniProtKB-ARBA"/>
</dbReference>
<dbReference type="PROSITE" id="PS01169">
    <property type="entry name" value="RIBOSOMAL_L21"/>
    <property type="match status" value="1"/>
</dbReference>
<accession>A0A3M0B7K2</accession>
<evidence type="ECO:0000256" key="5">
    <source>
        <dbReference type="ARBA" id="ARBA00023274"/>
    </source>
</evidence>
<evidence type="ECO:0000313" key="9">
    <source>
        <dbReference type="Proteomes" id="UP000280842"/>
    </source>
</evidence>
<evidence type="ECO:0000256" key="4">
    <source>
        <dbReference type="ARBA" id="ARBA00022980"/>
    </source>
</evidence>
<comment type="function">
    <text evidence="6 7">This protein binds to 23S rRNA in the presence of protein L20.</text>
</comment>
<name>A0A3M0B7K2_9AQUI</name>